<dbReference type="FunFam" id="2.102.10.10:FF:000001">
    <property type="entry name" value="Cytochrome b-c1 complex subunit Rieske, mitochondrial"/>
    <property type="match status" value="1"/>
</dbReference>
<reference evidence="16" key="1">
    <citation type="submission" date="2016-06" db="UniProtKB">
        <authorList>
            <consortium name="WormBaseParasite"/>
        </authorList>
    </citation>
    <scope>IDENTIFICATION</scope>
</reference>
<evidence type="ECO:0000256" key="4">
    <source>
        <dbReference type="ARBA" id="ARBA00022714"/>
    </source>
</evidence>
<keyword evidence="15" id="KW-1185">Reference proteome</keyword>
<dbReference type="InterPro" id="IPR017941">
    <property type="entry name" value="Rieske_2Fe-2S"/>
</dbReference>
<evidence type="ECO:0000313" key="15">
    <source>
        <dbReference type="Proteomes" id="UP000270296"/>
    </source>
</evidence>
<dbReference type="GO" id="GO:0051537">
    <property type="term" value="F:2 iron, 2 sulfur cluster binding"/>
    <property type="evidence" value="ECO:0007669"/>
    <property type="project" value="UniProtKB-KW"/>
</dbReference>
<comment type="catalytic activity">
    <reaction evidence="11">
        <text>a quinol + 2 Fe(III)-[cytochrome c](out) = a quinone + 2 Fe(II)-[cytochrome c](out) + 2 H(+)(out)</text>
        <dbReference type="Rhea" id="RHEA:11484"/>
        <dbReference type="Rhea" id="RHEA-COMP:10350"/>
        <dbReference type="Rhea" id="RHEA-COMP:14399"/>
        <dbReference type="ChEBI" id="CHEBI:15378"/>
        <dbReference type="ChEBI" id="CHEBI:24646"/>
        <dbReference type="ChEBI" id="CHEBI:29033"/>
        <dbReference type="ChEBI" id="CHEBI:29034"/>
        <dbReference type="ChEBI" id="CHEBI:132124"/>
        <dbReference type="EC" id="7.1.1.8"/>
    </reaction>
</comment>
<dbReference type="GO" id="GO:0005743">
    <property type="term" value="C:mitochondrial inner membrane"/>
    <property type="evidence" value="ECO:0007669"/>
    <property type="project" value="UniProtKB-SubCell"/>
</dbReference>
<dbReference type="NCBIfam" id="TIGR01416">
    <property type="entry name" value="Rieske_proteo"/>
    <property type="match status" value="1"/>
</dbReference>
<keyword evidence="11" id="KW-0813">Transport</keyword>
<dbReference type="EC" id="7.1.1.8" evidence="11"/>
<keyword evidence="9" id="KW-0472">Membrane</keyword>
<keyword evidence="3" id="KW-0812">Transmembrane</keyword>
<evidence type="ECO:0000256" key="1">
    <source>
        <dbReference type="ARBA" id="ARBA00004167"/>
    </source>
</evidence>
<dbReference type="InterPro" id="IPR014349">
    <property type="entry name" value="Rieske_Fe-S_prot"/>
</dbReference>
<dbReference type="OrthoDB" id="1637982at2759"/>
<evidence type="ECO:0000256" key="6">
    <source>
        <dbReference type="ARBA" id="ARBA00022989"/>
    </source>
</evidence>
<gene>
    <name evidence="14" type="ORF">SBAD_LOCUS3769</name>
</gene>
<dbReference type="Gene3D" id="2.102.10.10">
    <property type="entry name" value="Rieske [2Fe-2S] iron-sulphur domain"/>
    <property type="match status" value="1"/>
</dbReference>
<protein>
    <recommendedName>
        <fullName evidence="11">Cytochrome b-c1 complex subunit Rieske, mitochondrial</fullName>
        <ecNumber evidence="11">7.1.1.8</ecNumber>
    </recommendedName>
</protein>
<evidence type="ECO:0000256" key="10">
    <source>
        <dbReference type="ARBA" id="ARBA00023157"/>
    </source>
</evidence>
<keyword evidence="12" id="KW-0496">Mitochondrion</keyword>
<dbReference type="WBParaSite" id="SBAD_0000393901-mRNA-1">
    <property type="protein sequence ID" value="SBAD_0000393901-mRNA-1"/>
    <property type="gene ID" value="SBAD_0000393901"/>
</dbReference>
<evidence type="ECO:0000256" key="7">
    <source>
        <dbReference type="ARBA" id="ARBA00023004"/>
    </source>
</evidence>
<dbReference type="SUPFAM" id="SSF50022">
    <property type="entry name" value="ISP domain"/>
    <property type="match status" value="1"/>
</dbReference>
<dbReference type="GO" id="GO:0046872">
    <property type="term" value="F:metal ion binding"/>
    <property type="evidence" value="ECO:0007669"/>
    <property type="project" value="UniProtKB-KW"/>
</dbReference>
<evidence type="ECO:0000256" key="5">
    <source>
        <dbReference type="ARBA" id="ARBA00022723"/>
    </source>
</evidence>
<comment type="subcellular location">
    <subcellularLocation>
        <location evidence="1">Membrane</location>
        <topology evidence="1">Single-pass membrane protein</topology>
    </subcellularLocation>
    <subcellularLocation>
        <location evidence="12">Mitochondrion inner membrane</location>
    </subcellularLocation>
</comment>
<name>A0A183IJH3_9BILA</name>
<evidence type="ECO:0000259" key="13">
    <source>
        <dbReference type="PROSITE" id="PS51296"/>
    </source>
</evidence>
<dbReference type="PRINTS" id="PR00162">
    <property type="entry name" value="RIESKE"/>
</dbReference>
<keyword evidence="4" id="KW-0001">2Fe-2S</keyword>
<evidence type="ECO:0000313" key="14">
    <source>
        <dbReference type="EMBL" id="VDP02299.1"/>
    </source>
</evidence>
<dbReference type="EMBL" id="UZAM01007938">
    <property type="protein sequence ID" value="VDP02299.1"/>
    <property type="molecule type" value="Genomic_DNA"/>
</dbReference>
<feature type="domain" description="Rieske" evidence="13">
    <location>
        <begin position="130"/>
        <end position="221"/>
    </location>
</feature>
<evidence type="ECO:0000256" key="8">
    <source>
        <dbReference type="ARBA" id="ARBA00023014"/>
    </source>
</evidence>
<keyword evidence="6" id="KW-1133">Transmembrane helix</keyword>
<evidence type="ECO:0000256" key="11">
    <source>
        <dbReference type="RuleBase" id="RU004494"/>
    </source>
</evidence>
<keyword evidence="5" id="KW-0479">Metal-binding</keyword>
<evidence type="ECO:0000256" key="12">
    <source>
        <dbReference type="RuleBase" id="RU004495"/>
    </source>
</evidence>
<proteinExistence type="inferred from homology"/>
<accession>A0A183IJH3</accession>
<organism evidence="16">
    <name type="scientific">Soboliphyme baturini</name>
    <dbReference type="NCBI Taxonomy" id="241478"/>
    <lineage>
        <taxon>Eukaryota</taxon>
        <taxon>Metazoa</taxon>
        <taxon>Ecdysozoa</taxon>
        <taxon>Nematoda</taxon>
        <taxon>Enoplea</taxon>
        <taxon>Dorylaimia</taxon>
        <taxon>Dioctophymatida</taxon>
        <taxon>Dioctophymatoidea</taxon>
        <taxon>Soboliphymatidae</taxon>
        <taxon>Soboliphyme</taxon>
    </lineage>
</organism>
<keyword evidence="12" id="KW-0679">Respiratory chain</keyword>
<reference evidence="14 15" key="2">
    <citation type="submission" date="2018-11" db="EMBL/GenBank/DDBJ databases">
        <authorList>
            <consortium name="Pathogen Informatics"/>
        </authorList>
    </citation>
    <scope>NUCLEOTIDE SEQUENCE [LARGE SCALE GENOMIC DNA]</scope>
</reference>
<dbReference type="CDD" id="cd03470">
    <property type="entry name" value="Rieske_cytochrome_bc1"/>
    <property type="match status" value="1"/>
</dbReference>
<dbReference type="AlphaFoldDB" id="A0A183IJH3"/>
<dbReference type="InterPro" id="IPR006317">
    <property type="entry name" value="Ubiquinol_cyt_c_Rdtase_Fe-S-su"/>
</dbReference>
<dbReference type="PANTHER" id="PTHR10134">
    <property type="entry name" value="CYTOCHROME B-C1 COMPLEX SUBUNIT RIESKE, MITOCHONDRIAL"/>
    <property type="match status" value="1"/>
</dbReference>
<dbReference type="PROSITE" id="PS51296">
    <property type="entry name" value="RIESKE"/>
    <property type="match status" value="1"/>
</dbReference>
<comment type="similarity">
    <text evidence="2">Belongs to the Rieske iron-sulfur protein family.</text>
</comment>
<dbReference type="GO" id="GO:0008121">
    <property type="term" value="F:quinol-cytochrome-c reductase activity"/>
    <property type="evidence" value="ECO:0007669"/>
    <property type="project" value="UniProtKB-EC"/>
</dbReference>
<sequence>MSIEAYSNLAFVRCYRSTVQLRIHKWPVRSDLVILIIPAFGFRKVVQVKLRPAVKVVPSSARSRYLGGVGTDCFLNSAFVQPCATSCLTGIPFGEVAMGVLDIDLTQIPEGKSSTFLWRGKPIFVRHRTPEQIEASEAVELNKLKDPEYDHQRVKRPEWLVVFASCTHLGCVPVSNAGQYGGYFCPCHGSHFDLSGRIRRGPAPTNLGVPPYYFVGDDTVRIGKSE</sequence>
<keyword evidence="11" id="KW-0249">Electron transport</keyword>
<evidence type="ECO:0000256" key="9">
    <source>
        <dbReference type="ARBA" id="ARBA00023136"/>
    </source>
</evidence>
<keyword evidence="7" id="KW-0408">Iron</keyword>
<comment type="miscellaneous">
    <text evidence="11">The Rieske protein is a high potential 2Fe-2S protein.</text>
</comment>
<dbReference type="InterPro" id="IPR005805">
    <property type="entry name" value="Rieske_Fe-S_prot_C"/>
</dbReference>
<dbReference type="Proteomes" id="UP000270296">
    <property type="component" value="Unassembled WGS sequence"/>
</dbReference>
<keyword evidence="8" id="KW-0411">Iron-sulfur</keyword>
<comment type="cofactor">
    <cofactor evidence="11">
        <name>[2Fe-2S] cluster</name>
        <dbReference type="ChEBI" id="CHEBI:190135"/>
    </cofactor>
    <text evidence="11">Binds 1 [2Fe-2S] cluster per subunit.</text>
</comment>
<dbReference type="InterPro" id="IPR036922">
    <property type="entry name" value="Rieske_2Fe-2S_sf"/>
</dbReference>
<evidence type="ECO:0000256" key="3">
    <source>
        <dbReference type="ARBA" id="ARBA00022692"/>
    </source>
</evidence>
<evidence type="ECO:0000256" key="2">
    <source>
        <dbReference type="ARBA" id="ARBA00010651"/>
    </source>
</evidence>
<dbReference type="Pfam" id="PF00355">
    <property type="entry name" value="Rieske"/>
    <property type="match status" value="1"/>
</dbReference>
<keyword evidence="10" id="KW-1015">Disulfide bond</keyword>
<evidence type="ECO:0000313" key="16">
    <source>
        <dbReference type="WBParaSite" id="SBAD_0000393901-mRNA-1"/>
    </source>
</evidence>